<dbReference type="OrthoDB" id="3270220at2759"/>
<evidence type="ECO:0000313" key="2">
    <source>
        <dbReference type="Proteomes" id="UP000184267"/>
    </source>
</evidence>
<dbReference type="SUPFAM" id="SSF52047">
    <property type="entry name" value="RNI-like"/>
    <property type="match status" value="1"/>
</dbReference>
<dbReference type="Proteomes" id="UP000184267">
    <property type="component" value="Unassembled WGS sequence"/>
</dbReference>
<comment type="caution">
    <text evidence="1">The sequence shown here is derived from an EMBL/GenBank/DDBJ whole genome shotgun (WGS) entry which is preliminary data.</text>
</comment>
<organism evidence="1 2">
    <name type="scientific">Trametes pubescens</name>
    <name type="common">White-rot fungus</name>
    <dbReference type="NCBI Taxonomy" id="154538"/>
    <lineage>
        <taxon>Eukaryota</taxon>
        <taxon>Fungi</taxon>
        <taxon>Dikarya</taxon>
        <taxon>Basidiomycota</taxon>
        <taxon>Agaricomycotina</taxon>
        <taxon>Agaricomycetes</taxon>
        <taxon>Polyporales</taxon>
        <taxon>Polyporaceae</taxon>
        <taxon>Trametes</taxon>
    </lineage>
</organism>
<accession>A0A1M2VG59</accession>
<evidence type="ECO:0008006" key="3">
    <source>
        <dbReference type="Google" id="ProtNLM"/>
    </source>
</evidence>
<reference evidence="1 2" key="1">
    <citation type="submission" date="2016-10" db="EMBL/GenBank/DDBJ databases">
        <title>Genome sequence of the basidiomycete white-rot fungus Trametes pubescens.</title>
        <authorList>
            <person name="Makela M.R."/>
            <person name="Granchi Z."/>
            <person name="Peng M."/>
            <person name="De Vries R.P."/>
            <person name="Grigoriev I."/>
            <person name="Riley R."/>
            <person name="Hilden K."/>
        </authorList>
    </citation>
    <scope>NUCLEOTIDE SEQUENCE [LARGE SCALE GENOMIC DNA]</scope>
    <source>
        <strain evidence="1 2">FBCC735</strain>
    </source>
</reference>
<dbReference type="Gene3D" id="3.80.10.10">
    <property type="entry name" value="Ribonuclease Inhibitor"/>
    <property type="match status" value="1"/>
</dbReference>
<dbReference type="InterPro" id="IPR032675">
    <property type="entry name" value="LRR_dom_sf"/>
</dbReference>
<keyword evidence="2" id="KW-1185">Reference proteome</keyword>
<evidence type="ECO:0000313" key="1">
    <source>
        <dbReference type="EMBL" id="OJT06590.1"/>
    </source>
</evidence>
<name>A0A1M2VG59_TRAPU</name>
<proteinExistence type="predicted"/>
<dbReference type="AlphaFoldDB" id="A0A1M2VG59"/>
<protein>
    <recommendedName>
        <fullName evidence="3">F-box domain-containing protein</fullName>
    </recommendedName>
</protein>
<dbReference type="EMBL" id="MNAD01001293">
    <property type="protein sequence ID" value="OJT06590.1"/>
    <property type="molecule type" value="Genomic_DNA"/>
</dbReference>
<gene>
    <name evidence="1" type="ORF">TRAPUB_2551</name>
</gene>
<sequence length="269" mass="30415">MAKVDWPALQGLTLSGSLPANTDKWVTESTFQRMPALRRLVITAALTHTTTIRYCVLGPCRTSSIVGLTRLQSLTIAYPDPIDAIFSVSFPDLSHLSLRDWPRHYDILAHEYYNRTFRSPILSATEALSILRRLRAPSLTTLQLVYTADDADDALLSFIVHAFPKLKRLQLHRYRRSSEQIVDHRDLSKAAMLQEDDDHPNACLVLNGCGEVGHVATGIQVLVSRSRRGFGSELFSKWSLMYRLLLEHPSFYIRKTRSSAQASYREASV</sequence>